<organism evidence="1 2">
    <name type="scientific">Siminovitchia terrae</name>
    <name type="common">Bacillus terrae</name>
    <dbReference type="NCBI Taxonomy" id="1914933"/>
    <lineage>
        <taxon>Bacteria</taxon>
        <taxon>Bacillati</taxon>
        <taxon>Bacillota</taxon>
        <taxon>Bacilli</taxon>
        <taxon>Bacillales</taxon>
        <taxon>Bacillaceae</taxon>
        <taxon>Siminovitchia</taxon>
    </lineage>
</organism>
<accession>A0ABQ4KVH6</accession>
<sequence>MDRIKNPSIKLKRHLEYQEYEDIKSLRKYCVEQDNVALELELDYKLS</sequence>
<reference evidence="1 2" key="1">
    <citation type="submission" date="2021-03" db="EMBL/GenBank/DDBJ databases">
        <title>Antimicrobial resistance genes in bacteria isolated from Japanese honey, and their potential for conferring macrolide and lincosamide resistance in the American foulbrood pathogen Paenibacillus larvae.</title>
        <authorList>
            <person name="Okamoto M."/>
            <person name="Kumagai M."/>
            <person name="Kanamori H."/>
            <person name="Takamatsu D."/>
        </authorList>
    </citation>
    <scope>NUCLEOTIDE SEQUENCE [LARGE SCALE GENOMIC DNA]</scope>
    <source>
        <strain evidence="1 2">J6TS1</strain>
    </source>
</reference>
<name>A0ABQ4KVH6_SIMTE</name>
<comment type="caution">
    <text evidence="1">The sequence shown here is derived from an EMBL/GenBank/DDBJ whole genome shotgun (WGS) entry which is preliminary data.</text>
</comment>
<protein>
    <submittedName>
        <fullName evidence="1">Uncharacterized protein</fullName>
    </submittedName>
</protein>
<keyword evidence="2" id="KW-1185">Reference proteome</keyword>
<evidence type="ECO:0000313" key="2">
    <source>
        <dbReference type="Proteomes" id="UP000680670"/>
    </source>
</evidence>
<dbReference type="EMBL" id="BORJ01000004">
    <property type="protein sequence ID" value="GIN96040.1"/>
    <property type="molecule type" value="Genomic_DNA"/>
</dbReference>
<proteinExistence type="predicted"/>
<evidence type="ECO:0000313" key="1">
    <source>
        <dbReference type="EMBL" id="GIN96040.1"/>
    </source>
</evidence>
<gene>
    <name evidence="1" type="ORF">J6TS1_19100</name>
</gene>
<dbReference type="Proteomes" id="UP000680670">
    <property type="component" value="Unassembled WGS sequence"/>
</dbReference>